<dbReference type="GO" id="GO:0005096">
    <property type="term" value="F:GTPase activator activity"/>
    <property type="evidence" value="ECO:0007669"/>
    <property type="project" value="UniProtKB-KW"/>
</dbReference>
<dbReference type="AlphaFoldDB" id="A0AAD8XV76"/>
<dbReference type="SMART" id="SM00367">
    <property type="entry name" value="LRR_CC"/>
    <property type="match status" value="6"/>
</dbReference>
<dbReference type="GO" id="GO:0048471">
    <property type="term" value="C:perinuclear region of cytoplasm"/>
    <property type="evidence" value="ECO:0007669"/>
    <property type="project" value="TreeGrafter"/>
</dbReference>
<dbReference type="Pfam" id="PF13516">
    <property type="entry name" value="LRR_6"/>
    <property type="match status" value="3"/>
</dbReference>
<dbReference type="SUPFAM" id="SSF52047">
    <property type="entry name" value="RNI-like"/>
    <property type="match status" value="2"/>
</dbReference>
<dbReference type="GO" id="GO:0005829">
    <property type="term" value="C:cytosol"/>
    <property type="evidence" value="ECO:0007669"/>
    <property type="project" value="TreeGrafter"/>
</dbReference>
<reference evidence="4" key="1">
    <citation type="submission" date="2023-06" db="EMBL/GenBank/DDBJ databases">
        <title>Survivors Of The Sea: Transcriptome response of Skeletonema marinoi to long-term dormancy.</title>
        <authorList>
            <person name="Pinder M.I.M."/>
            <person name="Kourtchenko O."/>
            <person name="Robertson E.K."/>
            <person name="Larsson T."/>
            <person name="Maumus F."/>
            <person name="Osuna-Cruz C.M."/>
            <person name="Vancaester E."/>
            <person name="Stenow R."/>
            <person name="Vandepoele K."/>
            <person name="Ploug H."/>
            <person name="Bruchert V."/>
            <person name="Godhe A."/>
            <person name="Topel M."/>
        </authorList>
    </citation>
    <scope>NUCLEOTIDE SEQUENCE</scope>
    <source>
        <strain evidence="4">R05AC</strain>
    </source>
</reference>
<protein>
    <submittedName>
        <fullName evidence="4">Leucine-rich repeat protein</fullName>
    </submittedName>
</protein>
<keyword evidence="3" id="KW-0677">Repeat</keyword>
<evidence type="ECO:0000313" key="4">
    <source>
        <dbReference type="EMBL" id="KAK1734043.1"/>
    </source>
</evidence>
<dbReference type="Gene3D" id="3.80.10.10">
    <property type="entry name" value="Ribonuclease Inhibitor"/>
    <property type="match status" value="3"/>
</dbReference>
<dbReference type="PANTHER" id="PTHR24113">
    <property type="entry name" value="RAN GTPASE-ACTIVATING PROTEIN 1"/>
    <property type="match status" value="1"/>
</dbReference>
<comment type="caution">
    <text evidence="4">The sequence shown here is derived from an EMBL/GenBank/DDBJ whole genome shotgun (WGS) entry which is preliminary data.</text>
</comment>
<evidence type="ECO:0000256" key="1">
    <source>
        <dbReference type="ARBA" id="ARBA00022468"/>
    </source>
</evidence>
<keyword evidence="2" id="KW-0433">Leucine-rich repeat</keyword>
<dbReference type="GO" id="GO:0005634">
    <property type="term" value="C:nucleus"/>
    <property type="evidence" value="ECO:0007669"/>
    <property type="project" value="TreeGrafter"/>
</dbReference>
<evidence type="ECO:0000313" key="5">
    <source>
        <dbReference type="Proteomes" id="UP001224775"/>
    </source>
</evidence>
<dbReference type="GO" id="GO:0031267">
    <property type="term" value="F:small GTPase binding"/>
    <property type="evidence" value="ECO:0007669"/>
    <property type="project" value="TreeGrafter"/>
</dbReference>
<accession>A0AAD8XV76</accession>
<dbReference type="PANTHER" id="PTHR24113:SF12">
    <property type="entry name" value="RAN GTPASE-ACTIVATING PROTEIN 1"/>
    <property type="match status" value="1"/>
</dbReference>
<dbReference type="SMART" id="SM00368">
    <property type="entry name" value="LRR_RI"/>
    <property type="match status" value="5"/>
</dbReference>
<dbReference type="EMBL" id="JATAAI010000042">
    <property type="protein sequence ID" value="KAK1734043.1"/>
    <property type="molecule type" value="Genomic_DNA"/>
</dbReference>
<sequence length="614" mass="68305">MDVQDYEYYEARAKNVKLEDITSTQHNADILARLRDYDPEFTYISIHEDERQDDYYDFAVREGDNLGWLGYFVGRSKQLRGLSIDNFPDNLNIDAFLRGLGYNRSIESLSIYTDLGGSFKSLVPFLRNNSSLGDLTFSNFDIGLQCARNIALLLGQQSSLKCLCFEETNLGDEMFVEIAAALSKQPQIEELNLNASNIGRNGCVALGSMLEGMRNPNLATLYLGYNDIDDEGLHTLVAGLINCHNLTTLYLHGNELITGAGLRSLTTLFQSDSCRLECLNLEETNMDNDGVAALAAGLSRLLTLKKLDLSNNLIGDQGLQALVGGLGSCNLLEDLYLSSNNMLTQSVVGLRSLGTLVQRTNIHSLFLCDDTVNDEGLQCLVDGMANCDRLKKIVLSYNNSITAVGLSSLSPFFRSERCSLCTLLLNGVSLDDDGATALANGLIGNKSLKTLEFSRSVITERGWAAFSKLLCDTSSVNNTYFSNHTLERIGGYGVHAVPSDIVEHLTFNKLQNCAAVMCKILDSHPDIDIEPLFQWKLKCLPLVVTWLEKAKPYLGYTYMCEAKETFQCRELSMVYSFVRGMPLLTVDGYRGKKMQDVQPKTKKRKFDLTYTYHE</sequence>
<dbReference type="Proteomes" id="UP001224775">
    <property type="component" value="Unassembled WGS sequence"/>
</dbReference>
<evidence type="ECO:0000256" key="2">
    <source>
        <dbReference type="ARBA" id="ARBA00022614"/>
    </source>
</evidence>
<dbReference type="InterPro" id="IPR027038">
    <property type="entry name" value="RanGap"/>
</dbReference>
<gene>
    <name evidence="4" type="ORF">QTG54_015301</name>
</gene>
<dbReference type="GO" id="GO:0006913">
    <property type="term" value="P:nucleocytoplasmic transport"/>
    <property type="evidence" value="ECO:0007669"/>
    <property type="project" value="TreeGrafter"/>
</dbReference>
<dbReference type="InterPro" id="IPR006553">
    <property type="entry name" value="Leu-rich_rpt_Cys-con_subtyp"/>
</dbReference>
<dbReference type="InterPro" id="IPR001611">
    <property type="entry name" value="Leu-rich_rpt"/>
</dbReference>
<dbReference type="PROSITE" id="PS51450">
    <property type="entry name" value="LRR"/>
    <property type="match status" value="2"/>
</dbReference>
<name>A0AAD8XV76_9STRA</name>
<organism evidence="4 5">
    <name type="scientific">Skeletonema marinoi</name>
    <dbReference type="NCBI Taxonomy" id="267567"/>
    <lineage>
        <taxon>Eukaryota</taxon>
        <taxon>Sar</taxon>
        <taxon>Stramenopiles</taxon>
        <taxon>Ochrophyta</taxon>
        <taxon>Bacillariophyta</taxon>
        <taxon>Coscinodiscophyceae</taxon>
        <taxon>Thalassiosirophycidae</taxon>
        <taxon>Thalassiosirales</taxon>
        <taxon>Skeletonemataceae</taxon>
        <taxon>Skeletonema</taxon>
        <taxon>Skeletonema marinoi-dohrnii complex</taxon>
    </lineage>
</organism>
<evidence type="ECO:0000256" key="3">
    <source>
        <dbReference type="ARBA" id="ARBA00022737"/>
    </source>
</evidence>
<dbReference type="InterPro" id="IPR032675">
    <property type="entry name" value="LRR_dom_sf"/>
</dbReference>
<keyword evidence="1" id="KW-0343">GTPase activation</keyword>
<proteinExistence type="predicted"/>
<keyword evidence="5" id="KW-1185">Reference proteome</keyword>